<evidence type="ECO:0000313" key="5">
    <source>
        <dbReference type="EMBL" id="KAA0024175.1"/>
    </source>
</evidence>
<dbReference type="InterPro" id="IPR011837">
    <property type="entry name" value="Glycogen_debranch_GlgX"/>
</dbReference>
<evidence type="ECO:0000256" key="2">
    <source>
        <dbReference type="ARBA" id="ARBA00022801"/>
    </source>
</evidence>
<dbReference type="SUPFAM" id="SSF51445">
    <property type="entry name" value="(Trans)glycosidases"/>
    <property type="match status" value="1"/>
</dbReference>
<organism evidence="5 6">
    <name type="scientific">Antrihabitans cavernicola</name>
    <dbReference type="NCBI Taxonomy" id="2495913"/>
    <lineage>
        <taxon>Bacteria</taxon>
        <taxon>Bacillati</taxon>
        <taxon>Actinomycetota</taxon>
        <taxon>Actinomycetes</taxon>
        <taxon>Mycobacteriales</taxon>
        <taxon>Nocardiaceae</taxon>
        <taxon>Antrihabitans</taxon>
    </lineage>
</organism>
<dbReference type="InterPro" id="IPR044505">
    <property type="entry name" value="GlgX_Isoamylase_N_E_set"/>
</dbReference>
<dbReference type="CDD" id="cd02856">
    <property type="entry name" value="E_set_GDE_Isoamylase_N"/>
    <property type="match status" value="1"/>
</dbReference>
<dbReference type="Gene3D" id="3.20.20.80">
    <property type="entry name" value="Glycosidases"/>
    <property type="match status" value="1"/>
</dbReference>
<dbReference type="Gene3D" id="2.60.40.10">
    <property type="entry name" value="Immunoglobulins"/>
    <property type="match status" value="1"/>
</dbReference>
<dbReference type="OrthoDB" id="3236218at2"/>
<keyword evidence="6" id="KW-1185">Reference proteome</keyword>
<dbReference type="InterPro" id="IPR006047">
    <property type="entry name" value="GH13_cat_dom"/>
</dbReference>
<proteinExistence type="inferred from homology"/>
<dbReference type="InterPro" id="IPR017853">
    <property type="entry name" value="GH"/>
</dbReference>
<dbReference type="InterPro" id="IPR013783">
    <property type="entry name" value="Ig-like_fold"/>
</dbReference>
<evidence type="ECO:0000313" key="6">
    <source>
        <dbReference type="Proteomes" id="UP000322244"/>
    </source>
</evidence>
<dbReference type="GO" id="GO:0004135">
    <property type="term" value="F:amylo-alpha-1,6-glucosidase activity"/>
    <property type="evidence" value="ECO:0007669"/>
    <property type="project" value="InterPro"/>
</dbReference>
<keyword evidence="3" id="KW-0326">Glycosidase</keyword>
<comment type="similarity">
    <text evidence="1">Belongs to the glycosyl hydrolase 13 family.</text>
</comment>
<accession>A0A5A7SI55</accession>
<sequence length="705" mass="76459">MDFVSSPSVATDRLRPGSPFPLGVSTVPGGHQFAVHAPDAQGVELCLIDHDGAERRLDLPQQTYGIWHGIVDGISIGQRYGFRAHGNWDPQRGLRFNSNKLLIDPWARQIVGGVGDANALLAHADDPFGTASTVDSLGHVPLSVVTEPTTAAAAKLETPWAETVIYTARHSAVAPEHRGTYLGLAADPVIEHLVSLGITAVELLPVQAFLTEPPVAARGMRNHWGYSTAAYFAPHPGYASRPGEEIAEFRTMVDRLHAAGIEVLLDVVYNHTCEWAVDGPSISWRGLDARGYYALDGDGRDIDLTGCGNTVDAHSPAAVRLVCDSLRYWYTEMGVDGFRFDLASVLGRTGDGPFDARAPLLSAITTDLMLQRSKLIAEPWDATAAGYQVGKFGLQWSEWNDKFRDDVRRFWAGGREVRELASRLAGSEDIYGDIRRPWASVNFITAHDGFTVADLVSYAEKHNDANGEDGKDGTNNNYSVNHGVEGPTDDPSIEEARGRHVRALLATLLLSTGTPMLLAGDELGHTQGGNNNAYCVPTDTPAADAWAIDWPNADWHRIAYVTRLLQLRKSSPALRQPEFFDGRATPTGHPDLVWFAADGTEMTIDDWNDNSRCSLQAWIDESDVRSSGETPDQDDNWLLILHSGDAVGITTACPEWFDGTLEVAFDSTTPDGAPANSAALPPRSVIELSGPTFLALRALSSNPGR</sequence>
<dbReference type="Pfam" id="PF02922">
    <property type="entry name" value="CBM_48"/>
    <property type="match status" value="1"/>
</dbReference>
<reference evidence="5 6" key="1">
    <citation type="submission" date="2019-07" db="EMBL/GenBank/DDBJ databases">
        <title>Rhodococcus cavernicolus sp. nov., isolated from a cave.</title>
        <authorList>
            <person name="Lee S.D."/>
        </authorList>
    </citation>
    <scope>NUCLEOTIDE SEQUENCE [LARGE SCALE GENOMIC DNA]</scope>
    <source>
        <strain evidence="5 6">C1-24</strain>
    </source>
</reference>
<dbReference type="InterPro" id="IPR013780">
    <property type="entry name" value="Glyco_hydro_b"/>
</dbReference>
<dbReference type="InterPro" id="IPR014756">
    <property type="entry name" value="Ig_E-set"/>
</dbReference>
<dbReference type="SMART" id="SM00642">
    <property type="entry name" value="Aamy"/>
    <property type="match status" value="1"/>
</dbReference>
<dbReference type="GO" id="GO:0005980">
    <property type="term" value="P:glycogen catabolic process"/>
    <property type="evidence" value="ECO:0007669"/>
    <property type="project" value="InterPro"/>
</dbReference>
<feature type="domain" description="Glycosyl hydrolase family 13 catalytic" evidence="4">
    <location>
        <begin position="164"/>
        <end position="568"/>
    </location>
</feature>
<dbReference type="AlphaFoldDB" id="A0A5A7SI55"/>
<dbReference type="PANTHER" id="PTHR43002">
    <property type="entry name" value="GLYCOGEN DEBRANCHING ENZYME"/>
    <property type="match status" value="1"/>
</dbReference>
<protein>
    <submittedName>
        <fullName evidence="5">Glycogen debranching protein GlgX</fullName>
    </submittedName>
</protein>
<dbReference type="NCBIfam" id="TIGR02100">
    <property type="entry name" value="glgX_debranch"/>
    <property type="match status" value="1"/>
</dbReference>
<dbReference type="Proteomes" id="UP000322244">
    <property type="component" value="Unassembled WGS sequence"/>
</dbReference>
<evidence type="ECO:0000256" key="3">
    <source>
        <dbReference type="ARBA" id="ARBA00023295"/>
    </source>
</evidence>
<gene>
    <name evidence="5" type="primary">glgX</name>
    <name evidence="5" type="ORF">FOY51_06425</name>
</gene>
<keyword evidence="2" id="KW-0378">Hydrolase</keyword>
<evidence type="ECO:0000259" key="4">
    <source>
        <dbReference type="SMART" id="SM00642"/>
    </source>
</evidence>
<dbReference type="SUPFAM" id="SSF81296">
    <property type="entry name" value="E set domains"/>
    <property type="match status" value="1"/>
</dbReference>
<comment type="caution">
    <text evidence="5">The sequence shown here is derived from an EMBL/GenBank/DDBJ whole genome shotgun (WGS) entry which is preliminary data.</text>
</comment>
<dbReference type="CDD" id="cd11326">
    <property type="entry name" value="AmyAc_Glg_debranch"/>
    <property type="match status" value="1"/>
</dbReference>
<name>A0A5A7SI55_9NOCA</name>
<dbReference type="SUPFAM" id="SSF51011">
    <property type="entry name" value="Glycosyl hydrolase domain"/>
    <property type="match status" value="1"/>
</dbReference>
<evidence type="ECO:0000256" key="1">
    <source>
        <dbReference type="ARBA" id="ARBA00008061"/>
    </source>
</evidence>
<dbReference type="InterPro" id="IPR004193">
    <property type="entry name" value="Glyco_hydro_13_N"/>
</dbReference>
<dbReference type="EMBL" id="VLNY01000002">
    <property type="protein sequence ID" value="KAA0024175.1"/>
    <property type="molecule type" value="Genomic_DNA"/>
</dbReference>
<dbReference type="Gene3D" id="2.60.40.1180">
    <property type="entry name" value="Golgi alpha-mannosidase II"/>
    <property type="match status" value="1"/>
</dbReference>